<keyword evidence="7" id="KW-1185">Reference proteome</keyword>
<comment type="subcellular location">
    <subcellularLocation>
        <location evidence="1">Cell envelope</location>
    </subcellularLocation>
</comment>
<dbReference type="Pfam" id="PF00496">
    <property type="entry name" value="SBP_bac_5"/>
    <property type="match status" value="1"/>
</dbReference>
<protein>
    <submittedName>
        <fullName evidence="6">Peptide ABC transporter substrate-binding protein</fullName>
    </submittedName>
</protein>
<comment type="similarity">
    <text evidence="2">Belongs to the bacterial solute-binding protein 5 family.</text>
</comment>
<evidence type="ECO:0000259" key="5">
    <source>
        <dbReference type="Pfam" id="PF00496"/>
    </source>
</evidence>
<gene>
    <name evidence="6" type="ORF">R0135_09935</name>
</gene>
<dbReference type="PANTHER" id="PTHR30290">
    <property type="entry name" value="PERIPLASMIC BINDING COMPONENT OF ABC TRANSPORTER"/>
    <property type="match status" value="1"/>
</dbReference>
<dbReference type="Gene3D" id="3.10.105.10">
    <property type="entry name" value="Dipeptide-binding Protein, Domain 3"/>
    <property type="match status" value="1"/>
</dbReference>
<keyword evidence="3" id="KW-0813">Transport</keyword>
<dbReference type="PROSITE" id="PS51257">
    <property type="entry name" value="PROKAR_LIPOPROTEIN"/>
    <property type="match status" value="1"/>
</dbReference>
<dbReference type="SUPFAM" id="SSF53850">
    <property type="entry name" value="Periplasmic binding protein-like II"/>
    <property type="match status" value="1"/>
</dbReference>
<dbReference type="EMBL" id="CP136864">
    <property type="protein sequence ID" value="WOJ92106.1"/>
    <property type="molecule type" value="Genomic_DNA"/>
</dbReference>
<evidence type="ECO:0000256" key="2">
    <source>
        <dbReference type="ARBA" id="ARBA00005695"/>
    </source>
</evidence>
<dbReference type="InterPro" id="IPR030678">
    <property type="entry name" value="Peptide/Ni-bd"/>
</dbReference>
<dbReference type="Gene3D" id="3.40.190.10">
    <property type="entry name" value="Periplasmic binding protein-like II"/>
    <property type="match status" value="1"/>
</dbReference>
<dbReference type="PANTHER" id="PTHR30290:SF10">
    <property type="entry name" value="PERIPLASMIC OLIGOPEPTIDE-BINDING PROTEIN-RELATED"/>
    <property type="match status" value="1"/>
</dbReference>
<name>A0ABZ0HZ88_9GAMM</name>
<evidence type="ECO:0000256" key="1">
    <source>
        <dbReference type="ARBA" id="ARBA00004196"/>
    </source>
</evidence>
<dbReference type="Gene3D" id="3.90.76.10">
    <property type="entry name" value="Dipeptide-binding Protein, Domain 1"/>
    <property type="match status" value="1"/>
</dbReference>
<dbReference type="RefSeq" id="WP_407346683.1">
    <property type="nucleotide sequence ID" value="NZ_CP136864.1"/>
</dbReference>
<dbReference type="Proteomes" id="UP001626537">
    <property type="component" value="Chromosome"/>
</dbReference>
<dbReference type="PIRSF" id="PIRSF002741">
    <property type="entry name" value="MppA"/>
    <property type="match status" value="1"/>
</dbReference>
<evidence type="ECO:0000256" key="4">
    <source>
        <dbReference type="ARBA" id="ARBA00022729"/>
    </source>
</evidence>
<organism evidence="6 7">
    <name type="scientific">Congregibacter variabilis</name>
    <dbReference type="NCBI Taxonomy" id="3081200"/>
    <lineage>
        <taxon>Bacteria</taxon>
        <taxon>Pseudomonadati</taxon>
        <taxon>Pseudomonadota</taxon>
        <taxon>Gammaproteobacteria</taxon>
        <taxon>Cellvibrionales</taxon>
        <taxon>Halieaceae</taxon>
        <taxon>Congregibacter</taxon>
    </lineage>
</organism>
<accession>A0ABZ0HZ88</accession>
<dbReference type="InterPro" id="IPR000914">
    <property type="entry name" value="SBP_5_dom"/>
</dbReference>
<sequence length="552" mass="62111">MRVGKGLTGSLILAALIAGLAGCSPGESRVVQGNRDGVLYLGNGTEPQSLDPHVLSSSPDARIAGALHEALINYNPYDLSAEPGAAERWEFNDDRSEITFHLNPKARWSNGDPVTAEDFRWSWMRAITPEMGNLLVEVFYGIRNAQAYSKGEIDDPDAVGIRIIDPHTLRVELAFPDPFALLNFAYVYMAPVHRATIEAHGSMTDRYSAWTKPENFVGNGPFTLEEWKMQRFVKVKRNTYYWDNDNVALNAMVFRPIESATTEEKMFRSGQLHSASMVPNNKVAGYREQPDSPMVEGPYMGSYYYLLNSDRPPLDNLSVRRALALAVDRKTLASTVLQDTVLPSTNYVALGMPDYEHPQVLAFDPIEARRLLSEAGYPNGEGFPSLTLNYNTSENHRSVAVAVQQMWNKHLNIDVTLANQEWKVYLDTIDNRDYQIARMGWIGDIAPGIFLDRMVSDGPTNRSGFASAEFDNIIFNKIRPEKDQAKILALYQEAERILLEETPLIPIYSYKVKRLAQPSVKGLPSNQTDYINYKYVELDPKAPAWTWQNPES</sequence>
<feature type="domain" description="Solute-binding protein family 5" evidence="5">
    <location>
        <begin position="82"/>
        <end position="456"/>
    </location>
</feature>
<dbReference type="InterPro" id="IPR039424">
    <property type="entry name" value="SBP_5"/>
</dbReference>
<proteinExistence type="inferred from homology"/>
<evidence type="ECO:0000313" key="7">
    <source>
        <dbReference type="Proteomes" id="UP001626537"/>
    </source>
</evidence>
<evidence type="ECO:0000256" key="3">
    <source>
        <dbReference type="ARBA" id="ARBA00022448"/>
    </source>
</evidence>
<evidence type="ECO:0000313" key="6">
    <source>
        <dbReference type="EMBL" id="WOJ92106.1"/>
    </source>
</evidence>
<keyword evidence="4" id="KW-0732">Signal</keyword>
<dbReference type="CDD" id="cd08504">
    <property type="entry name" value="PBP2_OppA"/>
    <property type="match status" value="1"/>
</dbReference>
<reference evidence="6 7" key="1">
    <citation type="submission" date="2023-10" db="EMBL/GenBank/DDBJ databases">
        <title>Two novel species belonging to the OM43/NOR5 clade.</title>
        <authorList>
            <person name="Park M."/>
        </authorList>
    </citation>
    <scope>NUCLEOTIDE SEQUENCE [LARGE SCALE GENOMIC DNA]</scope>
    <source>
        <strain evidence="6 7">IMCC43200</strain>
    </source>
</reference>